<dbReference type="Gene3D" id="3.80.10.10">
    <property type="entry name" value="Ribonuclease Inhibitor"/>
    <property type="match status" value="1"/>
</dbReference>
<organism evidence="1 2">
    <name type="scientific">Psilocybe cf. subviscida</name>
    <dbReference type="NCBI Taxonomy" id="2480587"/>
    <lineage>
        <taxon>Eukaryota</taxon>
        <taxon>Fungi</taxon>
        <taxon>Dikarya</taxon>
        <taxon>Basidiomycota</taxon>
        <taxon>Agaricomycotina</taxon>
        <taxon>Agaricomycetes</taxon>
        <taxon>Agaricomycetidae</taxon>
        <taxon>Agaricales</taxon>
        <taxon>Agaricineae</taxon>
        <taxon>Strophariaceae</taxon>
        <taxon>Psilocybe</taxon>
    </lineage>
</organism>
<sequence>MTMQGRVLKGSQAQTPAVELIPLEIYLEILSHLEPVQEYKTVVADLEPDPRSERNRTLRSLALVCRAFYNHIFPFRFENVVVFGAAKMTPYYSSFCNSIVDGDERARTLAKSVKRYVVMHCDGHDLDSQEVKDRLEVYWKALAHMSNLTEIYLFFAVTNDLLRSAVLLPRLKVLQMEFHCSVPHNLDESLLVQFSNLGVAHVHINDAAVHDWREGDDFMTTNVRKMQLYSHFCMQNTETFYSSQIIHCHLLEGLASLRPMSQLHTLDINSVHIDDFQGSLPKALSGMPALKTLSIAEVRYRIRQGMSLEPSTTYPTTYPQLPLLEEIHGPLPLLKALVPGSLVTSIGIAREELEDLLGISKGQGFLGIVQLLDVPMNFYTSVPFAAHFGDLSSLRVRPKHFNWYEENNPDDLSPWSQQHEVVTMFLESWAVHPELIELEFVYEPRHSSPQNENGATEDLSEDSLADLEQRIPSLQRVAILNTCYQGKLDVVLEYWLGEDESVSGSSEEP</sequence>
<reference evidence="1 2" key="1">
    <citation type="journal article" date="2020" name="ISME J.">
        <title>Uncovering the hidden diversity of litter-decomposition mechanisms in mushroom-forming fungi.</title>
        <authorList>
            <person name="Floudas D."/>
            <person name="Bentzer J."/>
            <person name="Ahren D."/>
            <person name="Johansson T."/>
            <person name="Persson P."/>
            <person name="Tunlid A."/>
        </authorList>
    </citation>
    <scope>NUCLEOTIDE SEQUENCE [LARGE SCALE GENOMIC DNA]</scope>
    <source>
        <strain evidence="1 2">CBS 101986</strain>
    </source>
</reference>
<dbReference type="EMBL" id="JAACJJ010000058">
    <property type="protein sequence ID" value="KAF5310024.1"/>
    <property type="molecule type" value="Genomic_DNA"/>
</dbReference>
<accession>A0A8H5ASC8</accession>
<evidence type="ECO:0000313" key="2">
    <source>
        <dbReference type="Proteomes" id="UP000567179"/>
    </source>
</evidence>
<dbReference type="Proteomes" id="UP000567179">
    <property type="component" value="Unassembled WGS sequence"/>
</dbReference>
<gene>
    <name evidence="1" type="ORF">D9619_010286</name>
</gene>
<proteinExistence type="predicted"/>
<protein>
    <recommendedName>
        <fullName evidence="3">F-box domain-containing protein</fullName>
    </recommendedName>
</protein>
<dbReference type="InterPro" id="IPR032675">
    <property type="entry name" value="LRR_dom_sf"/>
</dbReference>
<dbReference type="SUPFAM" id="SSF52047">
    <property type="entry name" value="RNI-like"/>
    <property type="match status" value="1"/>
</dbReference>
<keyword evidence="2" id="KW-1185">Reference proteome</keyword>
<dbReference type="OrthoDB" id="3256662at2759"/>
<dbReference type="AlphaFoldDB" id="A0A8H5ASC8"/>
<evidence type="ECO:0008006" key="3">
    <source>
        <dbReference type="Google" id="ProtNLM"/>
    </source>
</evidence>
<comment type="caution">
    <text evidence="1">The sequence shown here is derived from an EMBL/GenBank/DDBJ whole genome shotgun (WGS) entry which is preliminary data.</text>
</comment>
<evidence type="ECO:0000313" key="1">
    <source>
        <dbReference type="EMBL" id="KAF5310024.1"/>
    </source>
</evidence>
<name>A0A8H5ASC8_9AGAR</name>